<proteinExistence type="predicted"/>
<evidence type="ECO:0000313" key="3">
    <source>
        <dbReference type="EMBL" id="CAB9523601.1"/>
    </source>
</evidence>
<dbReference type="Proteomes" id="UP001153069">
    <property type="component" value="Unassembled WGS sequence"/>
</dbReference>
<accession>A0A9N8HRT2</accession>
<feature type="compositionally biased region" description="Polar residues" evidence="1">
    <location>
        <begin position="138"/>
        <end position="154"/>
    </location>
</feature>
<dbReference type="Pfam" id="PF20710">
    <property type="entry name" value="DUF6824"/>
    <property type="match status" value="1"/>
</dbReference>
<protein>
    <submittedName>
        <fullName evidence="3">Nitrilase family, member 2</fullName>
    </submittedName>
</protein>
<feature type="region of interest" description="Disordered" evidence="1">
    <location>
        <begin position="130"/>
        <end position="154"/>
    </location>
</feature>
<dbReference type="InterPro" id="IPR049227">
    <property type="entry name" value="DUF6824"/>
</dbReference>
<evidence type="ECO:0000256" key="1">
    <source>
        <dbReference type="SAM" id="MobiDB-lite"/>
    </source>
</evidence>
<gene>
    <name evidence="3" type="ORF">SEMRO_1436_G272460.1</name>
</gene>
<feature type="domain" description="DUF6824" evidence="2">
    <location>
        <begin position="32"/>
        <end position="117"/>
    </location>
</feature>
<sequence>MSMNTNMSMTNMHPSLLPSYLPKSFSPTAQEVVIGRGRKIQQHPGNVNLRAVVQSRAKDYVGNTDKTIKSTIISTIGRQIMAGSRFGGFVKKDTSRNLWYVVSDACIRATIAQAFRDCLSPSYKSSKFSKQRRRWSAKETQTQKTVPQVTSNTTAAEDTKPISFAAAKVTTTTTTADRPLSFISLQRDAAMHLSKNASTAFPDLLDQADCFRVTPPSAAHPSTTSDILKRCLDILIDDAGMDMAAICDENPFEPDPIPESPSALSSEPFLADDEHLWGLTFQA</sequence>
<keyword evidence="4" id="KW-1185">Reference proteome</keyword>
<reference evidence="3" key="1">
    <citation type="submission" date="2020-06" db="EMBL/GenBank/DDBJ databases">
        <authorList>
            <consortium name="Plant Systems Biology data submission"/>
        </authorList>
    </citation>
    <scope>NUCLEOTIDE SEQUENCE</scope>
    <source>
        <strain evidence="3">D6</strain>
    </source>
</reference>
<dbReference type="OrthoDB" id="47030at2759"/>
<evidence type="ECO:0000313" key="4">
    <source>
        <dbReference type="Proteomes" id="UP001153069"/>
    </source>
</evidence>
<evidence type="ECO:0000259" key="2">
    <source>
        <dbReference type="Pfam" id="PF20710"/>
    </source>
</evidence>
<name>A0A9N8HRT2_9STRA</name>
<dbReference type="AlphaFoldDB" id="A0A9N8HRT2"/>
<comment type="caution">
    <text evidence="3">The sequence shown here is derived from an EMBL/GenBank/DDBJ whole genome shotgun (WGS) entry which is preliminary data.</text>
</comment>
<dbReference type="EMBL" id="CAICTM010001434">
    <property type="protein sequence ID" value="CAB9523601.1"/>
    <property type="molecule type" value="Genomic_DNA"/>
</dbReference>
<organism evidence="3 4">
    <name type="scientific">Seminavis robusta</name>
    <dbReference type="NCBI Taxonomy" id="568900"/>
    <lineage>
        <taxon>Eukaryota</taxon>
        <taxon>Sar</taxon>
        <taxon>Stramenopiles</taxon>
        <taxon>Ochrophyta</taxon>
        <taxon>Bacillariophyta</taxon>
        <taxon>Bacillariophyceae</taxon>
        <taxon>Bacillariophycidae</taxon>
        <taxon>Naviculales</taxon>
        <taxon>Naviculaceae</taxon>
        <taxon>Seminavis</taxon>
    </lineage>
</organism>